<name>A0AAV3RDC4_LITER</name>
<comment type="caution">
    <text evidence="1">The sequence shown here is derived from an EMBL/GenBank/DDBJ whole genome shotgun (WGS) entry which is preliminary data.</text>
</comment>
<evidence type="ECO:0000313" key="2">
    <source>
        <dbReference type="Proteomes" id="UP001454036"/>
    </source>
</evidence>
<dbReference type="AlphaFoldDB" id="A0AAV3RDC4"/>
<keyword evidence="2" id="KW-1185">Reference proteome</keyword>
<reference evidence="1 2" key="1">
    <citation type="submission" date="2024-01" db="EMBL/GenBank/DDBJ databases">
        <title>The complete chloroplast genome sequence of Lithospermum erythrorhizon: insights into the phylogenetic relationship among Boraginaceae species and the maternal lineages of purple gromwells.</title>
        <authorList>
            <person name="Okada T."/>
            <person name="Watanabe K."/>
        </authorList>
    </citation>
    <scope>NUCLEOTIDE SEQUENCE [LARGE SCALE GENOMIC DNA]</scope>
</reference>
<evidence type="ECO:0000313" key="1">
    <source>
        <dbReference type="EMBL" id="GAA0173814.1"/>
    </source>
</evidence>
<organism evidence="1 2">
    <name type="scientific">Lithospermum erythrorhizon</name>
    <name type="common">Purple gromwell</name>
    <name type="synonym">Lithospermum officinale var. erythrorhizon</name>
    <dbReference type="NCBI Taxonomy" id="34254"/>
    <lineage>
        <taxon>Eukaryota</taxon>
        <taxon>Viridiplantae</taxon>
        <taxon>Streptophyta</taxon>
        <taxon>Embryophyta</taxon>
        <taxon>Tracheophyta</taxon>
        <taxon>Spermatophyta</taxon>
        <taxon>Magnoliopsida</taxon>
        <taxon>eudicotyledons</taxon>
        <taxon>Gunneridae</taxon>
        <taxon>Pentapetalae</taxon>
        <taxon>asterids</taxon>
        <taxon>lamiids</taxon>
        <taxon>Boraginales</taxon>
        <taxon>Boraginaceae</taxon>
        <taxon>Boraginoideae</taxon>
        <taxon>Lithospermeae</taxon>
        <taxon>Lithospermum</taxon>
    </lineage>
</organism>
<proteinExistence type="predicted"/>
<sequence>MFVTHPSRKLANSLLLGEIYADVRSKWPKATLRKIDDEEAKLLDFKESCSTDVGSSIGVQGLETNNVEVQGLEEDRGEGIDDFMENKNIIFEDYDHDTEAFMREYNFDEHYEPMEEPELESEPHEAYTEIEGGACYLDEDEMLEDLGSVLDDIGPIPEYSYEHSD</sequence>
<dbReference type="EMBL" id="BAABME010042259">
    <property type="protein sequence ID" value="GAA0173814.1"/>
    <property type="molecule type" value="Genomic_DNA"/>
</dbReference>
<dbReference type="Proteomes" id="UP001454036">
    <property type="component" value="Unassembled WGS sequence"/>
</dbReference>
<accession>A0AAV3RDC4</accession>
<protein>
    <submittedName>
        <fullName evidence="1">Uncharacterized protein</fullName>
    </submittedName>
</protein>
<gene>
    <name evidence="1" type="ORF">LIER_43957</name>
</gene>